<dbReference type="Pfam" id="PF03748">
    <property type="entry name" value="FliL"/>
    <property type="match status" value="1"/>
</dbReference>
<dbReference type="GO" id="GO:0005886">
    <property type="term" value="C:plasma membrane"/>
    <property type="evidence" value="ECO:0007669"/>
    <property type="project" value="UniProtKB-SubCell"/>
</dbReference>
<keyword evidence="11" id="KW-0966">Cell projection</keyword>
<sequence>MSYNDTISRYIRSDRPDNPFIKWFIVYTFIGIFCGWLGGMVMSFLVLDQRKEKNIGFILNNPYQKDTCVLHKNDESPLKKNRIFSLQPIITNFNSSPKNWLRLDIAVICEDIPDDVFLETMHQDIMDYVHTVSLQQITGPQGFLYFKEDIKERLKLRSKGFISNVIVRTFIIA</sequence>
<keyword evidence="7 10" id="KW-0283">Flagellar rotation</keyword>
<keyword evidence="6 10" id="KW-0812">Transmembrane</keyword>
<evidence type="ECO:0000313" key="11">
    <source>
        <dbReference type="EMBL" id="AKK19975.1"/>
    </source>
</evidence>
<protein>
    <recommendedName>
        <fullName evidence="10">Flagellar protein FliL</fullName>
    </recommendedName>
</protein>
<evidence type="ECO:0000256" key="2">
    <source>
        <dbReference type="ARBA" id="ARBA00004162"/>
    </source>
</evidence>
<dbReference type="EMBL" id="CP004021">
    <property type="protein sequence ID" value="AKK19975.1"/>
    <property type="molecule type" value="Genomic_DNA"/>
</dbReference>
<dbReference type="OrthoDB" id="7908910at2"/>
<accession>A0A0G3I429</accession>
<comment type="subcellular location">
    <subcellularLocation>
        <location evidence="10">Cell inner membrane</location>
    </subcellularLocation>
    <subcellularLocation>
        <location evidence="2">Cell membrane</location>
        <topology evidence="2">Single-pass membrane protein</topology>
    </subcellularLocation>
</comment>
<keyword evidence="11" id="KW-0282">Flagellum</keyword>
<gene>
    <name evidence="11" type="ORF">G293_01715</name>
</gene>
<dbReference type="GO" id="GO:0006935">
    <property type="term" value="P:chemotaxis"/>
    <property type="evidence" value="ECO:0007669"/>
    <property type="project" value="UniProtKB-KW"/>
</dbReference>
<dbReference type="AlphaFoldDB" id="A0A0G3I429"/>
<evidence type="ECO:0000256" key="3">
    <source>
        <dbReference type="ARBA" id="ARBA00008281"/>
    </source>
</evidence>
<dbReference type="GO" id="GO:0071973">
    <property type="term" value="P:bacterial-type flagellum-dependent cell motility"/>
    <property type="evidence" value="ECO:0007669"/>
    <property type="project" value="InterPro"/>
</dbReference>
<evidence type="ECO:0000256" key="9">
    <source>
        <dbReference type="ARBA" id="ARBA00023136"/>
    </source>
</evidence>
<reference evidence="11 12" key="1">
    <citation type="journal article" date="2015" name="Genome Announc.">
        <title>Complete Genome Sequence of 'Candidatus Liberibacter africanus,' a Bacterium Associated with Citrus Huanglongbing.</title>
        <authorList>
            <person name="Lin H."/>
            <person name="Pietersen G."/>
            <person name="Han C."/>
            <person name="Read D.A."/>
            <person name="Lou B."/>
            <person name="Gupta G."/>
            <person name="Civerolo E.L."/>
        </authorList>
    </citation>
    <scope>NUCLEOTIDE SEQUENCE [LARGE SCALE GENOMIC DNA]</scope>
    <source>
        <strain evidence="11 12">PTSAPSY</strain>
    </source>
</reference>
<evidence type="ECO:0000256" key="7">
    <source>
        <dbReference type="ARBA" id="ARBA00022779"/>
    </source>
</evidence>
<evidence type="ECO:0000256" key="8">
    <source>
        <dbReference type="ARBA" id="ARBA00022989"/>
    </source>
</evidence>
<proteinExistence type="inferred from homology"/>
<keyword evidence="9 10" id="KW-0472">Membrane</keyword>
<dbReference type="PATRIC" id="fig|1277257.4.peg.373"/>
<evidence type="ECO:0000256" key="4">
    <source>
        <dbReference type="ARBA" id="ARBA00022475"/>
    </source>
</evidence>
<keyword evidence="10" id="KW-0997">Cell inner membrane</keyword>
<organism evidence="11 12">
    <name type="scientific">Candidatus Liberibacter africanus PTSAPSY</name>
    <dbReference type="NCBI Taxonomy" id="1277257"/>
    <lineage>
        <taxon>Bacteria</taxon>
        <taxon>Pseudomonadati</taxon>
        <taxon>Pseudomonadota</taxon>
        <taxon>Alphaproteobacteria</taxon>
        <taxon>Hyphomicrobiales</taxon>
        <taxon>Rhizobiaceae</taxon>
        <taxon>Liberibacter</taxon>
    </lineage>
</organism>
<evidence type="ECO:0000256" key="6">
    <source>
        <dbReference type="ARBA" id="ARBA00022692"/>
    </source>
</evidence>
<feature type="transmembrane region" description="Helical" evidence="10">
    <location>
        <begin position="20"/>
        <end position="47"/>
    </location>
</feature>
<dbReference type="RefSeq" id="WP_047264031.1">
    <property type="nucleotide sequence ID" value="NZ_CP004021.1"/>
</dbReference>
<comment type="similarity">
    <text evidence="3 10">Belongs to the FliL family.</text>
</comment>
<keyword evidence="11" id="KW-0969">Cilium</keyword>
<keyword evidence="12" id="KW-1185">Reference proteome</keyword>
<evidence type="ECO:0000256" key="10">
    <source>
        <dbReference type="RuleBase" id="RU364125"/>
    </source>
</evidence>
<dbReference type="STRING" id="1277257.G293_01715"/>
<evidence type="ECO:0000313" key="12">
    <source>
        <dbReference type="Proteomes" id="UP000035503"/>
    </source>
</evidence>
<comment type="function">
    <text evidence="1 10">Controls the rotational direction of flagella during chemotaxis.</text>
</comment>
<keyword evidence="4" id="KW-1003">Cell membrane</keyword>
<keyword evidence="5 10" id="KW-0145">Chemotaxis</keyword>
<evidence type="ECO:0000256" key="5">
    <source>
        <dbReference type="ARBA" id="ARBA00022500"/>
    </source>
</evidence>
<dbReference type="KEGG" id="lau:G293_01715"/>
<evidence type="ECO:0000256" key="1">
    <source>
        <dbReference type="ARBA" id="ARBA00002254"/>
    </source>
</evidence>
<name>A0A0G3I429_LIBAF</name>
<dbReference type="GO" id="GO:0009425">
    <property type="term" value="C:bacterial-type flagellum basal body"/>
    <property type="evidence" value="ECO:0007669"/>
    <property type="project" value="InterPro"/>
</dbReference>
<keyword evidence="8 10" id="KW-1133">Transmembrane helix</keyword>
<dbReference type="InterPro" id="IPR005503">
    <property type="entry name" value="FliL"/>
</dbReference>
<dbReference type="Proteomes" id="UP000035503">
    <property type="component" value="Chromosome"/>
</dbReference>